<sequence>MLYFFACFSQRYRFTQCTKFMEITKDFDTDGFVQATYTDRFKTIITDQFFDFTFDGCIVGGIEEYCFFRCLVGCAS</sequence>
<evidence type="ECO:0000313" key="1">
    <source>
        <dbReference type="EMBL" id="SHE34607.1"/>
    </source>
</evidence>
<evidence type="ECO:0000313" key="2">
    <source>
        <dbReference type="Proteomes" id="UP000184368"/>
    </source>
</evidence>
<name>A0A1M4SRJ7_9BACT</name>
<dbReference type="EMBL" id="FQUO01000001">
    <property type="protein sequence ID" value="SHE34607.1"/>
    <property type="molecule type" value="Genomic_DNA"/>
</dbReference>
<dbReference type="Proteomes" id="UP000184368">
    <property type="component" value="Unassembled WGS sequence"/>
</dbReference>
<accession>A0A1M4SRJ7</accession>
<organism evidence="1 2">
    <name type="scientific">Cnuella takakiae</name>
    <dbReference type="NCBI Taxonomy" id="1302690"/>
    <lineage>
        <taxon>Bacteria</taxon>
        <taxon>Pseudomonadati</taxon>
        <taxon>Bacteroidota</taxon>
        <taxon>Chitinophagia</taxon>
        <taxon>Chitinophagales</taxon>
        <taxon>Chitinophagaceae</taxon>
        <taxon>Cnuella</taxon>
    </lineage>
</organism>
<gene>
    <name evidence="1" type="ORF">SAMN05444008_101205</name>
</gene>
<reference evidence="1 2" key="1">
    <citation type="submission" date="2016-11" db="EMBL/GenBank/DDBJ databases">
        <authorList>
            <person name="Jaros S."/>
            <person name="Januszkiewicz K."/>
            <person name="Wedrychowicz H."/>
        </authorList>
    </citation>
    <scope>NUCLEOTIDE SEQUENCE [LARGE SCALE GENOMIC DNA]</scope>
    <source>
        <strain evidence="1 2">DSM 26897</strain>
    </source>
</reference>
<keyword evidence="2" id="KW-1185">Reference proteome</keyword>
<proteinExistence type="predicted"/>
<dbReference type="AlphaFoldDB" id="A0A1M4SRJ7"/>
<protein>
    <submittedName>
        <fullName evidence="1">Uncharacterized protein</fullName>
    </submittedName>
</protein>